<sequence>MTTALTRDRHLRRFAFIAAVALLLLCVLLSSAIQTPCQVPNCLTCSTGNEFCEVCTGSEFMLSNGQCSPRGKCSITGCEKCEEGSISRCQTCEPSYMRTVNGLCTSLVECSMDKCTLQYEQRSHVSQTTMQCSVGDTAEEGGAYLCVALQAGDGSSASHSFWPCVRYWFTATATAGAAVGFGCCMLARRRHKTAPSICVRESFPYGVRG</sequence>
<keyword evidence="2" id="KW-0732">Signal</keyword>
<proteinExistence type="predicted"/>
<gene>
    <name evidence="3" type="ORF">ABL78_8264</name>
</gene>
<reference evidence="3 4" key="1">
    <citation type="journal article" date="2015" name="PLoS Pathog.">
        <title>Leptomonas seymouri: Adaptations to the Dixenous Life Cycle Analyzed by Genome Sequencing, Transcriptome Profiling and Co-infection with Leishmania donovani.</title>
        <authorList>
            <person name="Kraeva N."/>
            <person name="Butenko A."/>
            <person name="Hlavacova J."/>
            <person name="Kostygov A."/>
            <person name="Myskova J."/>
            <person name="Grybchuk D."/>
            <person name="Lestinova T."/>
            <person name="Votypka J."/>
            <person name="Volf P."/>
            <person name="Opperdoes F."/>
            <person name="Flegontov P."/>
            <person name="Lukes J."/>
            <person name="Yurchenko V."/>
        </authorList>
    </citation>
    <scope>NUCLEOTIDE SEQUENCE [LARGE SCALE GENOMIC DNA]</scope>
    <source>
        <strain evidence="3 4">ATCC 30220</strain>
    </source>
</reference>
<organism evidence="3 4">
    <name type="scientific">Leptomonas seymouri</name>
    <dbReference type="NCBI Taxonomy" id="5684"/>
    <lineage>
        <taxon>Eukaryota</taxon>
        <taxon>Discoba</taxon>
        <taxon>Euglenozoa</taxon>
        <taxon>Kinetoplastea</taxon>
        <taxon>Metakinetoplastina</taxon>
        <taxon>Trypanosomatida</taxon>
        <taxon>Trypanosomatidae</taxon>
        <taxon>Leishmaniinae</taxon>
        <taxon>Leptomonas</taxon>
    </lineage>
</organism>
<comment type="caution">
    <text evidence="3">The sequence shown here is derived from an EMBL/GenBank/DDBJ whole genome shotgun (WGS) entry which is preliminary data.</text>
</comment>
<dbReference type="VEuPathDB" id="TriTrypDB:Lsey_0576_0010"/>
<feature type="transmembrane region" description="Helical" evidence="1">
    <location>
        <begin position="167"/>
        <end position="187"/>
    </location>
</feature>
<dbReference type="Proteomes" id="UP000038009">
    <property type="component" value="Unassembled WGS sequence"/>
</dbReference>
<evidence type="ECO:0000313" key="3">
    <source>
        <dbReference type="EMBL" id="KPI82723.1"/>
    </source>
</evidence>
<evidence type="ECO:0000313" key="4">
    <source>
        <dbReference type="Proteomes" id="UP000038009"/>
    </source>
</evidence>
<name>A0A0N1HR91_LEPSE</name>
<dbReference type="OMA" id="PEFIHAN"/>
<accession>A0A0N1HR91</accession>
<evidence type="ECO:0008006" key="5">
    <source>
        <dbReference type="Google" id="ProtNLM"/>
    </source>
</evidence>
<keyword evidence="4" id="KW-1185">Reference proteome</keyword>
<dbReference type="EMBL" id="LJSK01000576">
    <property type="protein sequence ID" value="KPI82723.1"/>
    <property type="molecule type" value="Genomic_DNA"/>
</dbReference>
<keyword evidence="1" id="KW-1133">Transmembrane helix</keyword>
<keyword evidence="1" id="KW-0812">Transmembrane</keyword>
<dbReference type="OrthoDB" id="10438115at2759"/>
<evidence type="ECO:0000256" key="2">
    <source>
        <dbReference type="SAM" id="SignalP"/>
    </source>
</evidence>
<protein>
    <recommendedName>
        <fullName evidence="5">Surface antigen-like protein</fullName>
    </recommendedName>
</protein>
<feature type="signal peptide" evidence="2">
    <location>
        <begin position="1"/>
        <end position="32"/>
    </location>
</feature>
<keyword evidence="1" id="KW-0472">Membrane</keyword>
<feature type="chain" id="PRO_5005873466" description="Surface antigen-like protein" evidence="2">
    <location>
        <begin position="33"/>
        <end position="209"/>
    </location>
</feature>
<dbReference type="AlphaFoldDB" id="A0A0N1HR91"/>
<evidence type="ECO:0000256" key="1">
    <source>
        <dbReference type="SAM" id="Phobius"/>
    </source>
</evidence>